<dbReference type="GO" id="GO:0032790">
    <property type="term" value="P:ribosome disassembly"/>
    <property type="evidence" value="ECO:0007669"/>
    <property type="project" value="TreeGrafter"/>
</dbReference>
<evidence type="ECO:0000256" key="2">
    <source>
        <dbReference type="ARBA" id="ARBA00022540"/>
    </source>
</evidence>
<accession>A0A3B3R1W3</accession>
<keyword evidence="7" id="KW-1185">Reference proteome</keyword>
<proteinExistence type="inferred from homology"/>
<name>A0A3B3R1W3_9TELE</name>
<evidence type="ECO:0000256" key="3">
    <source>
        <dbReference type="ARBA" id="ARBA00022917"/>
    </source>
</evidence>
<evidence type="ECO:0000256" key="1">
    <source>
        <dbReference type="ARBA" id="ARBA00005439"/>
    </source>
</evidence>
<organism evidence="6 7">
    <name type="scientific">Paramormyrops kingsleyae</name>
    <dbReference type="NCBI Taxonomy" id="1676925"/>
    <lineage>
        <taxon>Eukaryota</taxon>
        <taxon>Metazoa</taxon>
        <taxon>Chordata</taxon>
        <taxon>Craniata</taxon>
        <taxon>Vertebrata</taxon>
        <taxon>Euteleostomi</taxon>
        <taxon>Actinopterygii</taxon>
        <taxon>Neopterygii</taxon>
        <taxon>Teleostei</taxon>
        <taxon>Osteoglossocephala</taxon>
        <taxon>Osteoglossomorpha</taxon>
        <taxon>Osteoglossiformes</taxon>
        <taxon>Mormyridae</taxon>
        <taxon>Paramormyrops</taxon>
    </lineage>
</organism>
<keyword evidence="3" id="KW-0648">Protein biosynthesis</keyword>
<reference evidence="6" key="1">
    <citation type="submission" date="2025-05" db="UniProtKB">
        <authorList>
            <consortium name="Ensembl"/>
        </authorList>
    </citation>
    <scope>IDENTIFICATION</scope>
</reference>
<dbReference type="RefSeq" id="XP_023693669.1">
    <property type="nucleotide sequence ID" value="XM_023837901.2"/>
</dbReference>
<dbReference type="GO" id="GO:0070124">
    <property type="term" value="P:mitochondrial translational initiation"/>
    <property type="evidence" value="ECO:0007669"/>
    <property type="project" value="TreeGrafter"/>
</dbReference>
<feature type="compositionally biased region" description="Basic and acidic residues" evidence="4">
    <location>
        <begin position="247"/>
        <end position="262"/>
    </location>
</feature>
<dbReference type="PANTHER" id="PTHR10938">
    <property type="entry name" value="TRANSLATION INITIATION FACTOR IF-3"/>
    <property type="match status" value="1"/>
</dbReference>
<evidence type="ECO:0000313" key="7">
    <source>
        <dbReference type="Proteomes" id="UP000261540"/>
    </source>
</evidence>
<dbReference type="GO" id="GO:0003743">
    <property type="term" value="F:translation initiation factor activity"/>
    <property type="evidence" value="ECO:0007669"/>
    <property type="project" value="UniProtKB-KW"/>
</dbReference>
<dbReference type="NCBIfam" id="TIGR00168">
    <property type="entry name" value="infC"/>
    <property type="match status" value="1"/>
</dbReference>
<dbReference type="SUPFAM" id="SSF55200">
    <property type="entry name" value="Translation initiation factor IF3, C-terminal domain"/>
    <property type="match status" value="1"/>
</dbReference>
<dbReference type="STRING" id="1676925.ENSPKIP00000011681"/>
<dbReference type="SUPFAM" id="SSF54364">
    <property type="entry name" value="Translation initiation factor IF3, N-terminal domain"/>
    <property type="match status" value="1"/>
</dbReference>
<dbReference type="Pfam" id="PF05198">
    <property type="entry name" value="IF3_N"/>
    <property type="match status" value="1"/>
</dbReference>
<dbReference type="GeneID" id="111857252"/>
<feature type="compositionally biased region" description="Polar residues" evidence="4">
    <location>
        <begin position="268"/>
        <end position="280"/>
    </location>
</feature>
<evidence type="ECO:0000259" key="5">
    <source>
        <dbReference type="Pfam" id="PF05198"/>
    </source>
</evidence>
<dbReference type="CTD" id="219402"/>
<dbReference type="InterPro" id="IPR019814">
    <property type="entry name" value="Translation_initiation_fac_3_N"/>
</dbReference>
<dbReference type="PANTHER" id="PTHR10938:SF0">
    <property type="entry name" value="TRANSLATION INITIATION FACTOR IF-3, MITOCHONDRIAL"/>
    <property type="match status" value="1"/>
</dbReference>
<dbReference type="RefSeq" id="XP_023693667.1">
    <property type="nucleotide sequence ID" value="XM_023837899.2"/>
</dbReference>
<dbReference type="Ensembl" id="ENSPKIT00000023630.1">
    <property type="protein sequence ID" value="ENSPKIP00000011681.1"/>
    <property type="gene ID" value="ENSPKIG00000018672.1"/>
</dbReference>
<dbReference type="GeneTree" id="ENSGT00390000014424"/>
<dbReference type="AlphaFoldDB" id="A0A3B3R1W3"/>
<dbReference type="OrthoDB" id="21573at2759"/>
<dbReference type="Ensembl" id="ENSPKIT00000023639.1">
    <property type="protein sequence ID" value="ENSPKIP00000011690.1"/>
    <property type="gene ID" value="ENSPKIG00000018672.1"/>
</dbReference>
<evidence type="ECO:0000313" key="6">
    <source>
        <dbReference type="Ensembl" id="ENSPKIP00000011681.1"/>
    </source>
</evidence>
<dbReference type="Proteomes" id="UP000261540">
    <property type="component" value="Unplaced"/>
</dbReference>
<feature type="region of interest" description="Disordered" evidence="4">
    <location>
        <begin position="245"/>
        <end position="280"/>
    </location>
</feature>
<dbReference type="InterPro" id="IPR001288">
    <property type="entry name" value="Translation_initiation_fac_3"/>
</dbReference>
<dbReference type="GO" id="GO:0043022">
    <property type="term" value="F:ribosome binding"/>
    <property type="evidence" value="ECO:0007669"/>
    <property type="project" value="TreeGrafter"/>
</dbReference>
<sequence>MSVLRWRKAVVQLFHSPLSLWRPEVFPQRYASNNLGSFLWRTSITGQLRQSSTDTGGVGSVVEEGPSGRQRQDPRARNTVSSIGRKIHHRHLQVIGASGENLGTMHRADVVRLMDQQGLKLVLLDQNQQPPVYRLMTGKQIHQEQLMLREKQKNRTGPVVMKELVFSTDISHHDLDTKLKQVQGWLEKKHHVRLTVRRGNSKSTEPLELELELEQMVQGLVSGFGFVSRPQLIRDGKAAMCILRPPSKKELQQSKTPLERDPSGPAASDQSTPVVKSSPE</sequence>
<dbReference type="RefSeq" id="XP_023693666.1">
    <property type="nucleotide sequence ID" value="XM_023837898.2"/>
</dbReference>
<dbReference type="Gene3D" id="3.30.110.10">
    <property type="entry name" value="Translation initiation factor 3 (IF-3), C-terminal domain"/>
    <property type="match status" value="1"/>
</dbReference>
<dbReference type="GO" id="GO:0005739">
    <property type="term" value="C:mitochondrion"/>
    <property type="evidence" value="ECO:0007669"/>
    <property type="project" value="TreeGrafter"/>
</dbReference>
<comment type="similarity">
    <text evidence="1">Belongs to the IF-3 family.</text>
</comment>
<dbReference type="RefSeq" id="XP_023693668.1">
    <property type="nucleotide sequence ID" value="XM_023837900.2"/>
</dbReference>
<dbReference type="KEGG" id="pki:111857252"/>
<dbReference type="Gene3D" id="3.10.20.80">
    <property type="entry name" value="Translation initiation factor 3 (IF-3), N-terminal domain"/>
    <property type="match status" value="1"/>
</dbReference>
<dbReference type="InterPro" id="IPR036787">
    <property type="entry name" value="T_IF-3_N_sf"/>
</dbReference>
<evidence type="ECO:0000256" key="4">
    <source>
        <dbReference type="SAM" id="MobiDB-lite"/>
    </source>
</evidence>
<dbReference type="InterPro" id="IPR036788">
    <property type="entry name" value="T_IF-3_C_sf"/>
</dbReference>
<protein>
    <submittedName>
        <fullName evidence="6">Mitochondrial translational initiation factor 3</fullName>
    </submittedName>
</protein>
<keyword evidence="2" id="KW-0396">Initiation factor</keyword>
<feature type="region of interest" description="Disordered" evidence="4">
    <location>
        <begin position="49"/>
        <end position="80"/>
    </location>
</feature>
<dbReference type="FunFam" id="3.10.20.80:FF:000002">
    <property type="entry name" value="Mitochondrial translational initiation factor 3"/>
    <property type="match status" value="1"/>
</dbReference>
<feature type="domain" description="Translation initiation factor 3 N-terminal" evidence="5">
    <location>
        <begin position="83"/>
        <end position="151"/>
    </location>
</feature>